<keyword evidence="1" id="KW-0732">Signal</keyword>
<evidence type="ECO:0000256" key="1">
    <source>
        <dbReference type="SAM" id="SignalP"/>
    </source>
</evidence>
<protein>
    <submittedName>
        <fullName evidence="3">DUF4232 domain-containing protein</fullName>
    </submittedName>
</protein>
<keyword evidence="4" id="KW-1185">Reference proteome</keyword>
<feature type="signal peptide" evidence="1">
    <location>
        <begin position="1"/>
        <end position="23"/>
    </location>
</feature>
<evidence type="ECO:0000313" key="4">
    <source>
        <dbReference type="Proteomes" id="UP001596220"/>
    </source>
</evidence>
<evidence type="ECO:0000259" key="2">
    <source>
        <dbReference type="Pfam" id="PF14016"/>
    </source>
</evidence>
<name>A0ABW1PDU7_9PSEU</name>
<dbReference type="InterPro" id="IPR025326">
    <property type="entry name" value="DUF4232"/>
</dbReference>
<organism evidence="3 4">
    <name type="scientific">Saccharothrix lopnurensis</name>
    <dbReference type="NCBI Taxonomy" id="1670621"/>
    <lineage>
        <taxon>Bacteria</taxon>
        <taxon>Bacillati</taxon>
        <taxon>Actinomycetota</taxon>
        <taxon>Actinomycetes</taxon>
        <taxon>Pseudonocardiales</taxon>
        <taxon>Pseudonocardiaceae</taxon>
        <taxon>Saccharothrix</taxon>
    </lineage>
</organism>
<reference evidence="4" key="1">
    <citation type="journal article" date="2019" name="Int. J. Syst. Evol. Microbiol.">
        <title>The Global Catalogue of Microorganisms (GCM) 10K type strain sequencing project: providing services to taxonomists for standard genome sequencing and annotation.</title>
        <authorList>
            <consortium name="The Broad Institute Genomics Platform"/>
            <consortium name="The Broad Institute Genome Sequencing Center for Infectious Disease"/>
            <person name="Wu L."/>
            <person name="Ma J."/>
        </authorList>
    </citation>
    <scope>NUCLEOTIDE SEQUENCE [LARGE SCALE GENOMIC DNA]</scope>
    <source>
        <strain evidence="4">CGMCC 4.7246</strain>
    </source>
</reference>
<proteinExistence type="predicted"/>
<dbReference type="EMBL" id="JBHSQO010000040">
    <property type="protein sequence ID" value="MFC6093275.1"/>
    <property type="molecule type" value="Genomic_DNA"/>
</dbReference>
<sequence length="183" mass="18611">MRKFVAAVAAGAALLSTGGTAVATPGTGQQVTGQRVTQQRAETTTCRSADLDVRFGRVSGTAGTTYREVVLTNRGPVACVLRGFPGVSYVDAAGNQVGAAAVRVGERGPLLTLPHGAAATSDVGFAAVDNFDPADCRKTPVRGIRVHPPDETAPRHLPLVDAYGCAGDVGGFGAHLTVASVRS</sequence>
<gene>
    <name evidence="3" type="ORF">ACFP3R_28720</name>
</gene>
<dbReference type="Pfam" id="PF14016">
    <property type="entry name" value="DUF4232"/>
    <property type="match status" value="1"/>
</dbReference>
<feature type="domain" description="DUF4232" evidence="2">
    <location>
        <begin position="46"/>
        <end position="170"/>
    </location>
</feature>
<dbReference type="Proteomes" id="UP001596220">
    <property type="component" value="Unassembled WGS sequence"/>
</dbReference>
<comment type="caution">
    <text evidence="3">The sequence shown here is derived from an EMBL/GenBank/DDBJ whole genome shotgun (WGS) entry which is preliminary data.</text>
</comment>
<dbReference type="RefSeq" id="WP_380640311.1">
    <property type="nucleotide sequence ID" value="NZ_JBHSQO010000040.1"/>
</dbReference>
<accession>A0ABW1PDU7</accession>
<feature type="chain" id="PRO_5045103225" evidence="1">
    <location>
        <begin position="24"/>
        <end position="183"/>
    </location>
</feature>
<evidence type="ECO:0000313" key="3">
    <source>
        <dbReference type="EMBL" id="MFC6093275.1"/>
    </source>
</evidence>